<dbReference type="InterPro" id="IPR038731">
    <property type="entry name" value="RgtA/B/C-like"/>
</dbReference>
<dbReference type="GO" id="GO:0016757">
    <property type="term" value="F:glycosyltransferase activity"/>
    <property type="evidence" value="ECO:0007669"/>
    <property type="project" value="UniProtKB-KW"/>
</dbReference>
<keyword evidence="6 8" id="KW-1133">Transmembrane helix</keyword>
<keyword evidence="4 11" id="KW-0808">Transferase</keyword>
<evidence type="ECO:0000256" key="3">
    <source>
        <dbReference type="ARBA" id="ARBA00022676"/>
    </source>
</evidence>
<feature type="transmembrane region" description="Helical" evidence="8">
    <location>
        <begin position="387"/>
        <end position="407"/>
    </location>
</feature>
<evidence type="ECO:0000313" key="11">
    <source>
        <dbReference type="EMBL" id="MCC8362489.1"/>
    </source>
</evidence>
<feature type="transmembrane region" description="Helical" evidence="8">
    <location>
        <begin position="178"/>
        <end position="195"/>
    </location>
</feature>
<organism evidence="11 12">
    <name type="scientific">Noviluteimonas lactosilytica</name>
    <dbReference type="NCBI Taxonomy" id="2888523"/>
    <lineage>
        <taxon>Bacteria</taxon>
        <taxon>Pseudomonadati</taxon>
        <taxon>Pseudomonadota</taxon>
        <taxon>Gammaproteobacteria</taxon>
        <taxon>Lysobacterales</taxon>
        <taxon>Lysobacteraceae</taxon>
        <taxon>Noviluteimonas</taxon>
    </lineage>
</organism>
<feature type="domain" description="Glycosyltransferase RgtA/B/C/D-like" evidence="10">
    <location>
        <begin position="98"/>
        <end position="233"/>
    </location>
</feature>
<dbReference type="Proteomes" id="UP001165293">
    <property type="component" value="Unassembled WGS sequence"/>
</dbReference>
<keyword evidence="3 11" id="KW-0328">Glycosyltransferase</keyword>
<reference evidence="11" key="1">
    <citation type="submission" date="2021-10" db="EMBL/GenBank/DDBJ databases">
        <authorList>
            <person name="Lyu M."/>
            <person name="Wang X."/>
            <person name="Meng X."/>
            <person name="Xu K."/>
        </authorList>
    </citation>
    <scope>NUCLEOTIDE SEQUENCE</scope>
    <source>
        <strain evidence="11">A6</strain>
    </source>
</reference>
<evidence type="ECO:0000256" key="7">
    <source>
        <dbReference type="ARBA" id="ARBA00023136"/>
    </source>
</evidence>
<dbReference type="InterPro" id="IPR050297">
    <property type="entry name" value="LipidA_mod_glycosyltrf_83"/>
</dbReference>
<dbReference type="EC" id="2.4.-.-" evidence="11"/>
<feature type="transmembrane region" description="Helical" evidence="8">
    <location>
        <begin position="96"/>
        <end position="118"/>
    </location>
</feature>
<evidence type="ECO:0000256" key="4">
    <source>
        <dbReference type="ARBA" id="ARBA00022679"/>
    </source>
</evidence>
<feature type="transmembrane region" description="Helical" evidence="8">
    <location>
        <begin position="316"/>
        <end position="335"/>
    </location>
</feature>
<name>A0ABS8JFW0_9GAMM</name>
<protein>
    <submittedName>
        <fullName evidence="11">Glycosyltransferase family 39 protein</fullName>
        <ecNumber evidence="11">2.4.-.-</ecNumber>
    </submittedName>
</protein>
<dbReference type="EMBL" id="JAJGAK010000001">
    <property type="protein sequence ID" value="MCC8362489.1"/>
    <property type="molecule type" value="Genomic_DNA"/>
</dbReference>
<keyword evidence="12" id="KW-1185">Reference proteome</keyword>
<keyword evidence="5 8" id="KW-0812">Transmembrane</keyword>
<keyword evidence="2" id="KW-1003">Cell membrane</keyword>
<evidence type="ECO:0000256" key="6">
    <source>
        <dbReference type="ARBA" id="ARBA00022989"/>
    </source>
</evidence>
<feature type="transmembrane region" description="Helical" evidence="8">
    <location>
        <begin position="355"/>
        <end position="375"/>
    </location>
</feature>
<feature type="chain" id="PRO_5046466098" evidence="9">
    <location>
        <begin position="25"/>
        <end position="450"/>
    </location>
</feature>
<dbReference type="PANTHER" id="PTHR33908">
    <property type="entry name" value="MANNOSYLTRANSFERASE YKCB-RELATED"/>
    <property type="match status" value="1"/>
</dbReference>
<keyword evidence="9" id="KW-0732">Signal</keyword>
<evidence type="ECO:0000256" key="2">
    <source>
        <dbReference type="ARBA" id="ARBA00022475"/>
    </source>
</evidence>
<evidence type="ECO:0000256" key="8">
    <source>
        <dbReference type="SAM" id="Phobius"/>
    </source>
</evidence>
<accession>A0ABS8JFW0</accession>
<keyword evidence="7 8" id="KW-0472">Membrane</keyword>
<dbReference type="RefSeq" id="WP_230526089.1">
    <property type="nucleotide sequence ID" value="NZ_JAJGAK010000001.1"/>
</dbReference>
<comment type="caution">
    <text evidence="11">The sequence shown here is derived from an EMBL/GenBank/DDBJ whole genome shotgun (WGS) entry which is preliminary data.</text>
</comment>
<evidence type="ECO:0000256" key="9">
    <source>
        <dbReference type="SAM" id="SignalP"/>
    </source>
</evidence>
<dbReference type="Pfam" id="PF13231">
    <property type="entry name" value="PMT_2"/>
    <property type="match status" value="1"/>
</dbReference>
<dbReference type="PANTHER" id="PTHR33908:SF11">
    <property type="entry name" value="MEMBRANE PROTEIN"/>
    <property type="match status" value="1"/>
</dbReference>
<evidence type="ECO:0000313" key="12">
    <source>
        <dbReference type="Proteomes" id="UP001165293"/>
    </source>
</evidence>
<evidence type="ECO:0000259" key="10">
    <source>
        <dbReference type="Pfam" id="PF13231"/>
    </source>
</evidence>
<comment type="subcellular location">
    <subcellularLocation>
        <location evidence="1">Cell membrane</location>
        <topology evidence="1">Multi-pass membrane protein</topology>
    </subcellularLocation>
</comment>
<sequence>MSPAARHWIALLALAALSAFLQFANVRQTEQGGVVHGDAVKYVFYAYNLKHHATFSRLQTFGAQADVVPVPDKLTLPGYPWFVSKFLGDGPPDQAFLWRIEAAQALLGVATTLLAFLVALRLAPFWWAFAAGVLVATQPHLVVISDYLLTETLFTPLALAFVLAFLRAAAPDGNKWHAAIAGLLLGVACLVRPQLQLVPWLVLLAVCFVPRLRPRLKQAALGALLFAAVVLPWQVRNAQVPLPAGEPDLLVQSIYHGAFPGMMYEGDLRTLGYAYRFDPDVAAHSRDLPSALAYIGDGFAAHPGRYAYWYFIDKPLMFLAWGHIAGVGDIFIYPVTRSPWLERPLFRALREAHFWLHWPLMLAMLATMVVALRRPESLSDDAGQRRAMVLVSTLLALMLVLHVLGLPLPRYNLPFRALEVALAMAGLRATWVTIRQTKRSSSGRSAPATD</sequence>
<proteinExistence type="predicted"/>
<feature type="signal peptide" evidence="9">
    <location>
        <begin position="1"/>
        <end position="24"/>
    </location>
</feature>
<gene>
    <name evidence="11" type="ORF">LK996_05305</name>
</gene>
<feature type="transmembrane region" description="Helical" evidence="8">
    <location>
        <begin position="147"/>
        <end position="166"/>
    </location>
</feature>
<evidence type="ECO:0000256" key="1">
    <source>
        <dbReference type="ARBA" id="ARBA00004651"/>
    </source>
</evidence>
<evidence type="ECO:0000256" key="5">
    <source>
        <dbReference type="ARBA" id="ARBA00022692"/>
    </source>
</evidence>